<gene>
    <name evidence="7" type="primary">lpxD</name>
    <name evidence="9" type="ORF">HNQ39_003696</name>
</gene>
<keyword evidence="3 7" id="KW-0808">Transferase</keyword>
<dbReference type="Gene3D" id="2.160.10.10">
    <property type="entry name" value="Hexapeptide repeat proteins"/>
    <property type="match status" value="1"/>
</dbReference>
<evidence type="ECO:0000256" key="2">
    <source>
        <dbReference type="ARBA" id="ARBA00022556"/>
    </source>
</evidence>
<dbReference type="GO" id="GO:0009245">
    <property type="term" value="P:lipid A biosynthetic process"/>
    <property type="evidence" value="ECO:0007669"/>
    <property type="project" value="UniProtKB-UniRule"/>
</dbReference>
<keyword evidence="1 7" id="KW-0444">Lipid biosynthesis</keyword>
<sequence length="354" mass="37490">MMGKEQRLRTVAEIAAVVQGQVFGDPATMICGIASIEEARSGDITFAESPRFLETARKSLASAILAPQSAISNGDTKVMIGVENPRLAFAQLLDLFAPEHYAPRGIHPTAVIGSDLEYGELVSLGAQCVLGENVRLGKNVTIHPLCYIGNDVEIGDDTIIFPNVTILHGTKMGKRNIIHSGTVIGADGFGYMLVGGQHLKVPQIGTVSIGDDVEMGANCTIDRAKTGTTRIGNGTKLDNMVHVAHNCQVGNHCLLVAQTALAGGVQVGDYSVFAGQSGAGEHVKIGARSVIAGRGGVIGDIPEGSFVSGFPARPHKEMMRQQAAAHRLPDMVKKLRDLEKRLAELEKDKEKPSA</sequence>
<dbReference type="Gene3D" id="3.40.1390.10">
    <property type="entry name" value="MurE/MurF, N-terminal domain"/>
    <property type="match status" value="1"/>
</dbReference>
<keyword evidence="4 7" id="KW-0677">Repeat</keyword>
<dbReference type="GO" id="GO:0016410">
    <property type="term" value="F:N-acyltransferase activity"/>
    <property type="evidence" value="ECO:0007669"/>
    <property type="project" value="InterPro"/>
</dbReference>
<evidence type="ECO:0000256" key="3">
    <source>
        <dbReference type="ARBA" id="ARBA00022679"/>
    </source>
</evidence>
<accession>A0A7W9W844</accession>
<dbReference type="GO" id="GO:0016020">
    <property type="term" value="C:membrane"/>
    <property type="evidence" value="ECO:0007669"/>
    <property type="project" value="GOC"/>
</dbReference>
<evidence type="ECO:0000256" key="6">
    <source>
        <dbReference type="ARBA" id="ARBA00023315"/>
    </source>
</evidence>
<dbReference type="InterPro" id="IPR007691">
    <property type="entry name" value="LpxD"/>
</dbReference>
<dbReference type="Pfam" id="PF04613">
    <property type="entry name" value="LpxD"/>
    <property type="match status" value="1"/>
</dbReference>
<dbReference type="CDD" id="cd03352">
    <property type="entry name" value="LbH_LpxD"/>
    <property type="match status" value="1"/>
</dbReference>
<feature type="domain" description="UDP-3-O-[3-hydroxymyristoyl] glucosamine N-acyltransferase non-repeat region" evidence="8">
    <location>
        <begin position="29"/>
        <end position="95"/>
    </location>
</feature>
<evidence type="ECO:0000256" key="5">
    <source>
        <dbReference type="ARBA" id="ARBA00023098"/>
    </source>
</evidence>
<comment type="pathway">
    <text evidence="7">Bacterial outer membrane biogenesis; LPS lipid A biosynthesis.</text>
</comment>
<dbReference type="AlphaFoldDB" id="A0A7W9W844"/>
<reference evidence="9 10" key="1">
    <citation type="submission" date="2020-08" db="EMBL/GenBank/DDBJ databases">
        <title>Genomic Encyclopedia of Type Strains, Phase IV (KMG-IV): sequencing the most valuable type-strain genomes for metagenomic binning, comparative biology and taxonomic classification.</title>
        <authorList>
            <person name="Goeker M."/>
        </authorList>
    </citation>
    <scope>NUCLEOTIDE SEQUENCE [LARGE SCALE GENOMIC DNA]</scope>
    <source>
        <strain evidence="9 10">DSM 23562</strain>
    </source>
</reference>
<dbReference type="PANTHER" id="PTHR43378:SF2">
    <property type="entry name" value="UDP-3-O-ACYLGLUCOSAMINE N-ACYLTRANSFERASE 1, MITOCHONDRIAL-RELATED"/>
    <property type="match status" value="1"/>
</dbReference>
<evidence type="ECO:0000256" key="1">
    <source>
        <dbReference type="ARBA" id="ARBA00022516"/>
    </source>
</evidence>
<dbReference type="SUPFAM" id="SSF51161">
    <property type="entry name" value="Trimeric LpxA-like enzymes"/>
    <property type="match status" value="1"/>
</dbReference>
<dbReference type="InterPro" id="IPR001451">
    <property type="entry name" value="Hexapep"/>
</dbReference>
<evidence type="ECO:0000256" key="4">
    <source>
        <dbReference type="ARBA" id="ARBA00022737"/>
    </source>
</evidence>
<dbReference type="HAMAP" id="MF_00523">
    <property type="entry name" value="LpxD"/>
    <property type="match status" value="1"/>
</dbReference>
<dbReference type="RefSeq" id="WP_184199786.1">
    <property type="nucleotide sequence ID" value="NZ_JACHGW010000003.1"/>
</dbReference>
<dbReference type="InterPro" id="IPR020573">
    <property type="entry name" value="UDP_GlcNAc_AcTrfase_non-rep"/>
</dbReference>
<comment type="function">
    <text evidence="7">Catalyzes the N-acylation of UDP-3-O-acylglucosamine using 3-hydroxyacyl-ACP as the acyl donor. Is involved in the biosynthesis of lipid A, a phosphorylated glycolipid that anchors the lipopolysaccharide to the outer membrane of the cell.</text>
</comment>
<comment type="similarity">
    <text evidence="7">Belongs to the transferase hexapeptide repeat family. LpxD subfamily.</text>
</comment>
<dbReference type="EMBL" id="JACHGW010000003">
    <property type="protein sequence ID" value="MBB6051886.1"/>
    <property type="molecule type" value="Genomic_DNA"/>
</dbReference>
<feature type="active site" description="Proton acceptor" evidence="7">
    <location>
        <position position="245"/>
    </location>
</feature>
<keyword evidence="5 7" id="KW-0443">Lipid metabolism</keyword>
<name>A0A7W9W844_ARMRO</name>
<dbReference type="EC" id="2.3.1.191" evidence="7"/>
<comment type="catalytic activity">
    <reaction evidence="7">
        <text>a UDP-3-O-[(3R)-3-hydroxyacyl]-alpha-D-glucosamine + a (3R)-hydroxyacyl-[ACP] = a UDP-2-N,3-O-bis[(3R)-3-hydroxyacyl]-alpha-D-glucosamine + holo-[ACP] + H(+)</text>
        <dbReference type="Rhea" id="RHEA:53836"/>
        <dbReference type="Rhea" id="RHEA-COMP:9685"/>
        <dbReference type="Rhea" id="RHEA-COMP:9945"/>
        <dbReference type="ChEBI" id="CHEBI:15378"/>
        <dbReference type="ChEBI" id="CHEBI:64479"/>
        <dbReference type="ChEBI" id="CHEBI:78827"/>
        <dbReference type="ChEBI" id="CHEBI:137740"/>
        <dbReference type="ChEBI" id="CHEBI:137748"/>
        <dbReference type="EC" id="2.3.1.191"/>
    </reaction>
</comment>
<organism evidence="9 10">
    <name type="scientific">Armatimonas rosea</name>
    <dbReference type="NCBI Taxonomy" id="685828"/>
    <lineage>
        <taxon>Bacteria</taxon>
        <taxon>Bacillati</taxon>
        <taxon>Armatimonadota</taxon>
        <taxon>Armatimonadia</taxon>
        <taxon>Armatimonadales</taxon>
        <taxon>Armatimonadaceae</taxon>
        <taxon>Armatimonas</taxon>
    </lineage>
</organism>
<protein>
    <recommendedName>
        <fullName evidence="7">UDP-3-O-acylglucosamine N-acyltransferase</fullName>
        <ecNumber evidence="7">2.3.1.191</ecNumber>
    </recommendedName>
</protein>
<dbReference type="Proteomes" id="UP000520814">
    <property type="component" value="Unassembled WGS sequence"/>
</dbReference>
<evidence type="ECO:0000313" key="10">
    <source>
        <dbReference type="Proteomes" id="UP000520814"/>
    </source>
</evidence>
<dbReference type="InterPro" id="IPR011004">
    <property type="entry name" value="Trimer_LpxA-like_sf"/>
</dbReference>
<dbReference type="NCBIfam" id="NF002060">
    <property type="entry name" value="PRK00892.1"/>
    <property type="match status" value="1"/>
</dbReference>
<dbReference type="PANTHER" id="PTHR43378">
    <property type="entry name" value="UDP-3-O-ACYLGLUCOSAMINE N-ACYLTRANSFERASE"/>
    <property type="match status" value="1"/>
</dbReference>
<evidence type="ECO:0000256" key="7">
    <source>
        <dbReference type="HAMAP-Rule" id="MF_00523"/>
    </source>
</evidence>
<dbReference type="Pfam" id="PF00132">
    <property type="entry name" value="Hexapep"/>
    <property type="match status" value="1"/>
</dbReference>
<keyword evidence="6 7" id="KW-0012">Acyltransferase</keyword>
<comment type="subunit">
    <text evidence="7">Homotrimer.</text>
</comment>
<dbReference type="GO" id="GO:0103118">
    <property type="term" value="F:UDP-3-O-[(3R)-3-hydroxyacyl]-glucosamine N-acyltransferase activity"/>
    <property type="evidence" value="ECO:0007669"/>
    <property type="project" value="UniProtKB-EC"/>
</dbReference>
<keyword evidence="10" id="KW-1185">Reference proteome</keyword>
<keyword evidence="2 7" id="KW-0441">Lipid A biosynthesis</keyword>
<dbReference type="UniPathway" id="UPA00973"/>
<dbReference type="NCBIfam" id="TIGR01853">
    <property type="entry name" value="lipid_A_lpxD"/>
    <property type="match status" value="1"/>
</dbReference>
<proteinExistence type="inferred from homology"/>
<dbReference type="InterPro" id="IPR018357">
    <property type="entry name" value="Hexapep_transf_CS"/>
</dbReference>
<evidence type="ECO:0000259" key="8">
    <source>
        <dbReference type="Pfam" id="PF04613"/>
    </source>
</evidence>
<evidence type="ECO:0000313" key="9">
    <source>
        <dbReference type="EMBL" id="MBB6051886.1"/>
    </source>
</evidence>
<comment type="caution">
    <text evidence="9">The sequence shown here is derived from an EMBL/GenBank/DDBJ whole genome shotgun (WGS) entry which is preliminary data.</text>
</comment>
<dbReference type="PROSITE" id="PS00101">
    <property type="entry name" value="HEXAPEP_TRANSFERASES"/>
    <property type="match status" value="1"/>
</dbReference>